<reference evidence="2 3" key="1">
    <citation type="submission" date="2019-04" db="EMBL/GenBank/DDBJ databases">
        <title>Reference strain of H23.</title>
        <authorList>
            <person name="Luo X."/>
        </authorList>
    </citation>
    <scope>NUCLEOTIDE SEQUENCE [LARGE SCALE GENOMIC DNA]</scope>
    <source>
        <strain evidence="2 3">H23</strain>
    </source>
</reference>
<feature type="coiled-coil region" evidence="1">
    <location>
        <begin position="31"/>
        <end position="65"/>
    </location>
</feature>
<evidence type="ECO:0000256" key="1">
    <source>
        <dbReference type="SAM" id="Coils"/>
    </source>
</evidence>
<name>A0A4U5JZR9_9GAMM</name>
<keyword evidence="1" id="KW-0175">Coiled coil</keyword>
<dbReference type="EMBL" id="SZUA01000001">
    <property type="protein sequence ID" value="TKR34261.1"/>
    <property type="molecule type" value="Genomic_DNA"/>
</dbReference>
<dbReference type="Proteomes" id="UP000308707">
    <property type="component" value="Unassembled WGS sequence"/>
</dbReference>
<keyword evidence="3" id="KW-1185">Reference proteome</keyword>
<comment type="caution">
    <text evidence="2">The sequence shown here is derived from an EMBL/GenBank/DDBJ whole genome shotgun (WGS) entry which is preliminary data.</text>
</comment>
<proteinExistence type="predicted"/>
<evidence type="ECO:0000313" key="3">
    <source>
        <dbReference type="Proteomes" id="UP000308707"/>
    </source>
</evidence>
<dbReference type="AlphaFoldDB" id="A0A4U5JZR9"/>
<accession>A0A4U5JZR9</accession>
<organism evidence="2 3">
    <name type="scientific">Luteimonas gilva</name>
    <dbReference type="NCBI Taxonomy" id="2572684"/>
    <lineage>
        <taxon>Bacteria</taxon>
        <taxon>Pseudomonadati</taxon>
        <taxon>Pseudomonadota</taxon>
        <taxon>Gammaproteobacteria</taxon>
        <taxon>Lysobacterales</taxon>
        <taxon>Lysobacteraceae</taxon>
        <taxon>Luteimonas</taxon>
    </lineage>
</organism>
<gene>
    <name evidence="2" type="ORF">FCE95_05320</name>
</gene>
<sequence>MREDDLDRAMDLGLLETEPCPACDASCAAALTDARDARRRALEARERYRARGARLQRRAEELRAKRAATPAVDIGTKAPALPAAAAAALARAKAKAAGSEPK</sequence>
<evidence type="ECO:0000313" key="2">
    <source>
        <dbReference type="EMBL" id="TKR34261.1"/>
    </source>
</evidence>
<protein>
    <submittedName>
        <fullName evidence="2">Uncharacterized protein</fullName>
    </submittedName>
</protein>